<feature type="region of interest" description="Disordered" evidence="1">
    <location>
        <begin position="711"/>
        <end position="746"/>
    </location>
</feature>
<sequence length="780" mass="87288">MLQVKTISGDARTYDHDDRHINGIILGKYAQIIQQSNNWIEANKECAIKRGGRLAKLDELHPSPCANKAMNVWLRNYDHERLTPWIAKIGCVTRDKSLREIRNSLLECYRSCKTTLFGYKKPWCSCEDETKTTFASTSISSCTSEERHENALWLFSKTEIDVFDDDYTMDCITAKCTRNGTIFRAVNCNSQRKAECRDPQGSEYFIDTQSKSEQSCKEKTSYLISNLKCLSNGISERNTEEVWTGIKRYRYNITESLTDLLNCVYVKCSMESDHVTLEHTENCRRQLDSFACIFNGTSENITTANLSKKRLNFVVKPSPVTSFPPAIMTLSESSSLHLEYLSTNVQQQLTTNIQIKSSASMQMQSNIGKFVLTTRETPELFSNHTKTNVAISSIITSFTSARTNNIDMSSTSYSSVVTNKRGTESRENKSTHSTTTMNLGHQYSTVNSSFGGMPVPAIISSSESSSLHLEDISTNVPPTSIVETSLWMQTQLNIESSILKTSVTPKLIFVHTSNHVALLTTISKSHMNSNIDMSTIVHSSVIKNTSGTESIESNTMHNTTTKNQNDNSRSQQLSTGLIVGISVSILCLVVLIIGIVGVCRLRNQQAFKEKSSLDFPIPIKPTNDQNYHDIDIDPKKETNVIENDPTHPLVTANDDDMPFRLTDKTSNGKTNKPNDAYAVVVKTPVTTKADNTSNGKTTKTNDAYAVVVKIPGKNQDKDEKTSLDIPESNYDSMNQPRPTSGNESGNIYDTYIGHLDEPTYNTTSHIQAREKKYESDYDRL</sequence>
<feature type="region of interest" description="Disordered" evidence="1">
    <location>
        <begin position="638"/>
        <end position="659"/>
    </location>
</feature>
<feature type="region of interest" description="Disordered" evidence="1">
    <location>
        <begin position="758"/>
        <end position="780"/>
    </location>
</feature>
<keyword evidence="2" id="KW-0472">Membrane</keyword>
<dbReference type="AlphaFoldDB" id="A0A6J8CDP4"/>
<dbReference type="Proteomes" id="UP000507470">
    <property type="component" value="Unassembled WGS sequence"/>
</dbReference>
<name>A0A6J8CDP4_MYTCO</name>
<protein>
    <recommendedName>
        <fullName evidence="5">C-type lectin domain-containing protein</fullName>
    </recommendedName>
</protein>
<evidence type="ECO:0000256" key="2">
    <source>
        <dbReference type="SAM" id="Phobius"/>
    </source>
</evidence>
<feature type="compositionally biased region" description="Basic and acidic residues" evidence="1">
    <location>
        <begin position="421"/>
        <end position="430"/>
    </location>
</feature>
<feature type="region of interest" description="Disordered" evidence="1">
    <location>
        <begin position="411"/>
        <end position="437"/>
    </location>
</feature>
<reference evidence="3 4" key="1">
    <citation type="submission" date="2020-06" db="EMBL/GenBank/DDBJ databases">
        <authorList>
            <person name="Li R."/>
            <person name="Bekaert M."/>
        </authorList>
    </citation>
    <scope>NUCLEOTIDE SEQUENCE [LARGE SCALE GENOMIC DNA]</scope>
    <source>
        <strain evidence="4">wild</strain>
    </source>
</reference>
<accession>A0A6J8CDP4</accession>
<feature type="compositionally biased region" description="Polar residues" evidence="1">
    <location>
        <begin position="729"/>
        <end position="746"/>
    </location>
</feature>
<feature type="compositionally biased region" description="Polar residues" evidence="1">
    <location>
        <begin position="411"/>
        <end position="420"/>
    </location>
</feature>
<evidence type="ECO:0000313" key="4">
    <source>
        <dbReference type="Proteomes" id="UP000507470"/>
    </source>
</evidence>
<dbReference type="EMBL" id="CACVKT020005309">
    <property type="protein sequence ID" value="CAC5394553.1"/>
    <property type="molecule type" value="Genomic_DNA"/>
</dbReference>
<evidence type="ECO:0000313" key="3">
    <source>
        <dbReference type="EMBL" id="CAC5394553.1"/>
    </source>
</evidence>
<keyword evidence="2" id="KW-0812">Transmembrane</keyword>
<keyword evidence="2" id="KW-1133">Transmembrane helix</keyword>
<feature type="transmembrane region" description="Helical" evidence="2">
    <location>
        <begin position="577"/>
        <end position="601"/>
    </location>
</feature>
<feature type="region of interest" description="Disordered" evidence="1">
    <location>
        <begin position="548"/>
        <end position="569"/>
    </location>
</feature>
<keyword evidence="4" id="KW-1185">Reference proteome</keyword>
<evidence type="ECO:0000256" key="1">
    <source>
        <dbReference type="SAM" id="MobiDB-lite"/>
    </source>
</evidence>
<organism evidence="3 4">
    <name type="scientific">Mytilus coruscus</name>
    <name type="common">Sea mussel</name>
    <dbReference type="NCBI Taxonomy" id="42192"/>
    <lineage>
        <taxon>Eukaryota</taxon>
        <taxon>Metazoa</taxon>
        <taxon>Spiralia</taxon>
        <taxon>Lophotrochozoa</taxon>
        <taxon>Mollusca</taxon>
        <taxon>Bivalvia</taxon>
        <taxon>Autobranchia</taxon>
        <taxon>Pteriomorphia</taxon>
        <taxon>Mytilida</taxon>
        <taxon>Mytiloidea</taxon>
        <taxon>Mytilidae</taxon>
        <taxon>Mytilinae</taxon>
        <taxon>Mytilus</taxon>
    </lineage>
</organism>
<proteinExistence type="predicted"/>
<evidence type="ECO:0008006" key="5">
    <source>
        <dbReference type="Google" id="ProtNLM"/>
    </source>
</evidence>
<gene>
    <name evidence="3" type="ORF">MCOR_29288</name>
</gene>
<feature type="compositionally biased region" description="Basic and acidic residues" evidence="1">
    <location>
        <begin position="767"/>
        <end position="780"/>
    </location>
</feature>